<evidence type="ECO:0000256" key="6">
    <source>
        <dbReference type="ARBA" id="ARBA00023136"/>
    </source>
</evidence>
<feature type="repeat" description="ANK" evidence="7">
    <location>
        <begin position="298"/>
        <end position="330"/>
    </location>
</feature>
<comment type="subcellular location">
    <subcellularLocation>
        <location evidence="1">Membrane</location>
        <topology evidence="1">Multi-pass membrane protein</topology>
    </subcellularLocation>
</comment>
<evidence type="ECO:0000256" key="1">
    <source>
        <dbReference type="ARBA" id="ARBA00004141"/>
    </source>
</evidence>
<dbReference type="Pfam" id="PF13962">
    <property type="entry name" value="PGG"/>
    <property type="match status" value="1"/>
</dbReference>
<dbReference type="PANTHER" id="PTHR24186">
    <property type="entry name" value="PROTEIN PHOSPHATASE 1 REGULATORY SUBUNIT"/>
    <property type="match status" value="1"/>
</dbReference>
<feature type="repeat" description="ANK" evidence="7">
    <location>
        <begin position="227"/>
        <end position="253"/>
    </location>
</feature>
<feature type="region of interest" description="Disordered" evidence="8">
    <location>
        <begin position="32"/>
        <end position="57"/>
    </location>
</feature>
<evidence type="ECO:0000256" key="9">
    <source>
        <dbReference type="SAM" id="Phobius"/>
    </source>
</evidence>
<proteinExistence type="predicted"/>
<evidence type="ECO:0000313" key="11">
    <source>
        <dbReference type="EnsemblPlants" id="OB07G22840.1"/>
    </source>
</evidence>
<dbReference type="AlphaFoldDB" id="J3MLK2"/>
<dbReference type="Proteomes" id="UP000006038">
    <property type="component" value="Chromosome 7"/>
</dbReference>
<keyword evidence="3" id="KW-0677">Repeat</keyword>
<dbReference type="GO" id="GO:0005886">
    <property type="term" value="C:plasma membrane"/>
    <property type="evidence" value="ECO:0007669"/>
    <property type="project" value="TreeGrafter"/>
</dbReference>
<dbReference type="Gene3D" id="1.25.40.20">
    <property type="entry name" value="Ankyrin repeat-containing domain"/>
    <property type="match status" value="3"/>
</dbReference>
<feature type="domain" description="PGG" evidence="10">
    <location>
        <begin position="498"/>
        <end position="609"/>
    </location>
</feature>
<keyword evidence="2 9" id="KW-0812">Transmembrane</keyword>
<dbReference type="Gramene" id="OB07G22840.1">
    <property type="protein sequence ID" value="OB07G22840.1"/>
    <property type="gene ID" value="OB07G22840"/>
</dbReference>
<evidence type="ECO:0000256" key="2">
    <source>
        <dbReference type="ARBA" id="ARBA00022692"/>
    </source>
</evidence>
<feature type="transmembrane region" description="Helical" evidence="9">
    <location>
        <begin position="551"/>
        <end position="571"/>
    </location>
</feature>
<dbReference type="Pfam" id="PF13857">
    <property type="entry name" value="Ank_5"/>
    <property type="match status" value="1"/>
</dbReference>
<keyword evidence="4 9" id="KW-1133">Transmembrane helix</keyword>
<protein>
    <recommendedName>
        <fullName evidence="10">PGG domain-containing protein</fullName>
    </recommendedName>
</protein>
<feature type="transmembrane region" description="Helical" evidence="9">
    <location>
        <begin position="688"/>
        <end position="707"/>
    </location>
</feature>
<feature type="compositionally biased region" description="Basic and acidic residues" evidence="8">
    <location>
        <begin position="491"/>
        <end position="501"/>
    </location>
</feature>
<evidence type="ECO:0000259" key="10">
    <source>
        <dbReference type="Pfam" id="PF13962"/>
    </source>
</evidence>
<dbReference type="PROSITE" id="PS50088">
    <property type="entry name" value="ANK_REPEAT"/>
    <property type="match status" value="5"/>
</dbReference>
<keyword evidence="6 9" id="KW-0472">Membrane</keyword>
<feature type="compositionally biased region" description="Gly residues" evidence="8">
    <location>
        <begin position="34"/>
        <end position="49"/>
    </location>
</feature>
<dbReference type="OMA" id="FANIRRP"/>
<dbReference type="eggNOG" id="KOG0504">
    <property type="taxonomic scope" value="Eukaryota"/>
</dbReference>
<dbReference type="EnsemblPlants" id="OB07G22840.1">
    <property type="protein sequence ID" value="OB07G22840.1"/>
    <property type="gene ID" value="OB07G22840"/>
</dbReference>
<feature type="transmembrane region" description="Helical" evidence="9">
    <location>
        <begin position="508"/>
        <end position="530"/>
    </location>
</feature>
<sequence>MEFGAHDTVRLDGDLLRALTTGDMVRLEELLGKAGHGGGGDHPGDGNGNGSPPHRKIPQADGLGLELAINLADGDAAPVVVEAALAGYPRRCIAACLSSMARWSCILGVTSNGNTALHLVASRGHADLAEIICKQAPSLVAAPNESLDTPLHCAARAGHLEVVTRLLNVPTDESAAAELAAAAEAALRVRNCLGATVLHEAVRHGHTEVVTHLMTRDAQLASVTSDDGVSPLYLAATTGSVPMVQALLRPSGDGTRSPASFAGREGRTALHVAATKSAELAAEILTWEPSLLTRVDSAGRIPLHFAIQHGKLGVIRLFLKTEASVARVCDGEGLFPLHRAAIAGERVIIDEIVGKCTDFHELVDNRGRNFLHCAVEHGQDNVVRYICQDIRFAMLLNATDSDGNTPLHLAVKYAHPGLLSSLLQSATVKIDIINKDGLTAADLARRALPRGRSFYFLDPHALIWDCLHCVRAPDTIDGVPHLDAAGDESAEGEKAQNEQDDMRKTGTIASVLIATVAFAAAFTVPGGFVADDRPHAGTATLARRFAFRSFVVSDAMAFAFSIVATCFLVYAGAKDIPRSHRLWYSSIASGLVPLAAQFLIAAFGFGFHLVLGMANRGLMIFVYLLCSASVLLCFPGIWIPWHLGLGKAILRRVGWRGLASVHSRPSSFEQLCYSLSCSFLFANIRRPLFAVLITATFLVAIALDVALPNY</sequence>
<dbReference type="STRING" id="4533.J3MLK2"/>
<dbReference type="Pfam" id="PF12796">
    <property type="entry name" value="Ank_2"/>
    <property type="match status" value="3"/>
</dbReference>
<dbReference type="InterPro" id="IPR036770">
    <property type="entry name" value="Ankyrin_rpt-contain_sf"/>
</dbReference>
<name>J3MLK2_ORYBR</name>
<keyword evidence="5 7" id="KW-0040">ANK repeat</keyword>
<evidence type="ECO:0000256" key="4">
    <source>
        <dbReference type="ARBA" id="ARBA00022989"/>
    </source>
</evidence>
<feature type="transmembrane region" description="Helical" evidence="9">
    <location>
        <begin position="618"/>
        <end position="641"/>
    </location>
</feature>
<dbReference type="SUPFAM" id="SSF48403">
    <property type="entry name" value="Ankyrin repeat"/>
    <property type="match status" value="1"/>
</dbReference>
<evidence type="ECO:0000256" key="3">
    <source>
        <dbReference type="ARBA" id="ARBA00022737"/>
    </source>
</evidence>
<evidence type="ECO:0000313" key="12">
    <source>
        <dbReference type="Proteomes" id="UP000006038"/>
    </source>
</evidence>
<reference evidence="11" key="1">
    <citation type="journal article" date="2013" name="Nat. Commun.">
        <title>Whole-genome sequencing of Oryza brachyantha reveals mechanisms underlying Oryza genome evolution.</title>
        <authorList>
            <person name="Chen J."/>
            <person name="Huang Q."/>
            <person name="Gao D."/>
            <person name="Wang J."/>
            <person name="Lang Y."/>
            <person name="Liu T."/>
            <person name="Li B."/>
            <person name="Bai Z."/>
            <person name="Luis Goicoechea J."/>
            <person name="Liang C."/>
            <person name="Chen C."/>
            <person name="Zhang W."/>
            <person name="Sun S."/>
            <person name="Liao Y."/>
            <person name="Zhang X."/>
            <person name="Yang L."/>
            <person name="Song C."/>
            <person name="Wang M."/>
            <person name="Shi J."/>
            <person name="Liu G."/>
            <person name="Liu J."/>
            <person name="Zhou H."/>
            <person name="Zhou W."/>
            <person name="Yu Q."/>
            <person name="An N."/>
            <person name="Chen Y."/>
            <person name="Cai Q."/>
            <person name="Wang B."/>
            <person name="Liu B."/>
            <person name="Min J."/>
            <person name="Huang Y."/>
            <person name="Wu H."/>
            <person name="Li Z."/>
            <person name="Zhang Y."/>
            <person name="Yin Y."/>
            <person name="Song W."/>
            <person name="Jiang J."/>
            <person name="Jackson S.A."/>
            <person name="Wing R.A."/>
            <person name="Wang J."/>
            <person name="Chen M."/>
        </authorList>
    </citation>
    <scope>NUCLEOTIDE SEQUENCE [LARGE SCALE GENOMIC DNA]</scope>
    <source>
        <strain evidence="11">cv. IRGC 101232</strain>
    </source>
</reference>
<dbReference type="PROSITE" id="PS50297">
    <property type="entry name" value="ANK_REP_REGION"/>
    <property type="match status" value="5"/>
</dbReference>
<reference evidence="11" key="2">
    <citation type="submission" date="2013-04" db="UniProtKB">
        <authorList>
            <consortium name="EnsemblPlants"/>
        </authorList>
    </citation>
    <scope>IDENTIFICATION</scope>
</reference>
<dbReference type="SMART" id="SM00248">
    <property type="entry name" value="ANK"/>
    <property type="match status" value="8"/>
</dbReference>
<evidence type="ECO:0000256" key="8">
    <source>
        <dbReference type="SAM" id="MobiDB-lite"/>
    </source>
</evidence>
<dbReference type="HOGENOM" id="CLU_000134_36_5_1"/>
<feature type="repeat" description="ANK" evidence="7">
    <location>
        <begin position="402"/>
        <end position="435"/>
    </location>
</feature>
<keyword evidence="12" id="KW-1185">Reference proteome</keyword>
<dbReference type="InterPro" id="IPR026961">
    <property type="entry name" value="PGG_dom"/>
</dbReference>
<feature type="repeat" description="ANK" evidence="7">
    <location>
        <begin position="193"/>
        <end position="225"/>
    </location>
</feature>
<feature type="repeat" description="ANK" evidence="7">
    <location>
        <begin position="146"/>
        <end position="178"/>
    </location>
</feature>
<feature type="region of interest" description="Disordered" evidence="8">
    <location>
        <begin position="481"/>
        <end position="501"/>
    </location>
</feature>
<evidence type="ECO:0000256" key="5">
    <source>
        <dbReference type="ARBA" id="ARBA00023043"/>
    </source>
</evidence>
<dbReference type="PANTHER" id="PTHR24186:SF50">
    <property type="entry name" value="ANKYRIN REPEAT-CONTAINING PROTEIN ITN1-LIKE ISOFORM X1"/>
    <property type="match status" value="1"/>
</dbReference>
<dbReference type="InterPro" id="IPR002110">
    <property type="entry name" value="Ankyrin_rpt"/>
</dbReference>
<evidence type="ECO:0000256" key="7">
    <source>
        <dbReference type="PROSITE-ProRule" id="PRU00023"/>
    </source>
</evidence>
<organism evidence="11">
    <name type="scientific">Oryza brachyantha</name>
    <name type="common">malo sina</name>
    <dbReference type="NCBI Taxonomy" id="4533"/>
    <lineage>
        <taxon>Eukaryota</taxon>
        <taxon>Viridiplantae</taxon>
        <taxon>Streptophyta</taxon>
        <taxon>Embryophyta</taxon>
        <taxon>Tracheophyta</taxon>
        <taxon>Spermatophyta</taxon>
        <taxon>Magnoliopsida</taxon>
        <taxon>Liliopsida</taxon>
        <taxon>Poales</taxon>
        <taxon>Poaceae</taxon>
        <taxon>BOP clade</taxon>
        <taxon>Oryzoideae</taxon>
        <taxon>Oryzeae</taxon>
        <taxon>Oryzinae</taxon>
        <taxon>Oryza</taxon>
    </lineage>
</organism>
<feature type="transmembrane region" description="Helical" evidence="9">
    <location>
        <begin position="591"/>
        <end position="611"/>
    </location>
</feature>
<accession>J3MLK2</accession>